<gene>
    <name evidence="1" type="ORF">H9948_04830</name>
</gene>
<reference evidence="1" key="2">
    <citation type="submission" date="2021-04" db="EMBL/GenBank/DDBJ databases">
        <authorList>
            <person name="Gilroy R."/>
        </authorList>
    </citation>
    <scope>NUCLEOTIDE SEQUENCE</scope>
    <source>
        <strain evidence="1">CHK171-505</strain>
    </source>
</reference>
<name>A0A9D2I1I5_9LACT</name>
<reference evidence="1" key="1">
    <citation type="journal article" date="2021" name="PeerJ">
        <title>Extensive microbial diversity within the chicken gut microbiome revealed by metagenomics and culture.</title>
        <authorList>
            <person name="Gilroy R."/>
            <person name="Ravi A."/>
            <person name="Getino M."/>
            <person name="Pursley I."/>
            <person name="Horton D.L."/>
            <person name="Alikhan N.F."/>
            <person name="Baker D."/>
            <person name="Gharbi K."/>
            <person name="Hall N."/>
            <person name="Watson M."/>
            <person name="Adriaenssens E.M."/>
            <person name="Foster-Nyarko E."/>
            <person name="Jarju S."/>
            <person name="Secka A."/>
            <person name="Antonio M."/>
            <person name="Oren A."/>
            <person name="Chaudhuri R.R."/>
            <person name="La Ragione R."/>
            <person name="Hildebrand F."/>
            <person name="Pallen M.J."/>
        </authorList>
    </citation>
    <scope>NUCLEOTIDE SEQUENCE</scope>
    <source>
        <strain evidence="1">CHK171-505</strain>
    </source>
</reference>
<dbReference type="Proteomes" id="UP000886856">
    <property type="component" value="Unassembled WGS sequence"/>
</dbReference>
<dbReference type="EMBL" id="DWYW01000107">
    <property type="protein sequence ID" value="HJA90098.1"/>
    <property type="molecule type" value="Genomic_DNA"/>
</dbReference>
<comment type="caution">
    <text evidence="1">The sequence shown here is derived from an EMBL/GenBank/DDBJ whole genome shotgun (WGS) entry which is preliminary data.</text>
</comment>
<accession>A0A9D2I1I5</accession>
<sequence length="169" mass="20337">MKGKLNPETLEQIAQVVIKTIEKEKTNKEKQIKDYRLRNTNLLLKNYHILKEHCEEVELEIINYVSIEVENDKIELESIIRSKEKTRRMILYIDTMLDAYDRYSHKNGEAGRRRYRALYHYYISEQKMTYYDIAELLNVHDRTVRKDLADARKEFSIFLFGILSLEDID</sequence>
<proteinExistence type="predicted"/>
<dbReference type="AlphaFoldDB" id="A0A9D2I1I5"/>
<organism evidence="1 2">
    <name type="scientific">Candidatus Jeotgalibaca merdavium</name>
    <dbReference type="NCBI Taxonomy" id="2838627"/>
    <lineage>
        <taxon>Bacteria</taxon>
        <taxon>Bacillati</taxon>
        <taxon>Bacillota</taxon>
        <taxon>Bacilli</taxon>
        <taxon>Lactobacillales</taxon>
        <taxon>Carnobacteriaceae</taxon>
        <taxon>Jeotgalibaca</taxon>
    </lineage>
</organism>
<evidence type="ECO:0000313" key="2">
    <source>
        <dbReference type="Proteomes" id="UP000886856"/>
    </source>
</evidence>
<protein>
    <submittedName>
        <fullName evidence="1">Helix-turn-helix domain-containing protein</fullName>
    </submittedName>
</protein>
<evidence type="ECO:0000313" key="1">
    <source>
        <dbReference type="EMBL" id="HJA90098.1"/>
    </source>
</evidence>